<feature type="region of interest" description="Disordered" evidence="6">
    <location>
        <begin position="78"/>
        <end position="99"/>
    </location>
</feature>
<dbReference type="PROSITE" id="PS51471">
    <property type="entry name" value="FE2OG_OXY"/>
    <property type="match status" value="1"/>
</dbReference>
<organism evidence="9 10">
    <name type="scientific">Phialemonium atrogriseum</name>
    <dbReference type="NCBI Taxonomy" id="1093897"/>
    <lineage>
        <taxon>Eukaryota</taxon>
        <taxon>Fungi</taxon>
        <taxon>Dikarya</taxon>
        <taxon>Ascomycota</taxon>
        <taxon>Pezizomycotina</taxon>
        <taxon>Sordariomycetes</taxon>
        <taxon>Sordariomycetidae</taxon>
        <taxon>Cephalothecales</taxon>
        <taxon>Cephalothecaceae</taxon>
        <taxon>Phialemonium</taxon>
    </lineage>
</organism>
<dbReference type="InterPro" id="IPR006620">
    <property type="entry name" value="Pro_4_hyd_alph"/>
</dbReference>
<gene>
    <name evidence="9" type="ORF">QBC33DRAFT_564650</name>
</gene>
<dbReference type="AlphaFoldDB" id="A0AAJ0CD65"/>
<evidence type="ECO:0000313" key="10">
    <source>
        <dbReference type="Proteomes" id="UP001244011"/>
    </source>
</evidence>
<dbReference type="GeneID" id="85313590"/>
<evidence type="ECO:0000256" key="5">
    <source>
        <dbReference type="ARBA" id="ARBA00023004"/>
    </source>
</evidence>
<accession>A0AAJ0CD65</accession>
<keyword evidence="3" id="KW-0223">Dioxygenase</keyword>
<evidence type="ECO:0000256" key="6">
    <source>
        <dbReference type="SAM" id="MobiDB-lite"/>
    </source>
</evidence>
<name>A0AAJ0CD65_9PEZI</name>
<dbReference type="Pfam" id="PF13640">
    <property type="entry name" value="2OG-FeII_Oxy_3"/>
    <property type="match status" value="1"/>
</dbReference>
<protein>
    <submittedName>
        <fullName evidence="9">2OG-Fe(II) oxygenase superfamily protein</fullName>
    </submittedName>
</protein>
<dbReference type="EMBL" id="MU838997">
    <property type="protein sequence ID" value="KAK1772161.1"/>
    <property type="molecule type" value="Genomic_DNA"/>
</dbReference>
<proteinExistence type="predicted"/>
<evidence type="ECO:0000256" key="2">
    <source>
        <dbReference type="ARBA" id="ARBA00022723"/>
    </source>
</evidence>
<reference evidence="9" key="1">
    <citation type="submission" date="2023-06" db="EMBL/GenBank/DDBJ databases">
        <title>Genome-scale phylogeny and comparative genomics of the fungal order Sordariales.</title>
        <authorList>
            <consortium name="Lawrence Berkeley National Laboratory"/>
            <person name="Hensen N."/>
            <person name="Bonometti L."/>
            <person name="Westerberg I."/>
            <person name="Brannstrom I.O."/>
            <person name="Guillou S."/>
            <person name="Cros-Aarteil S."/>
            <person name="Calhoun S."/>
            <person name="Haridas S."/>
            <person name="Kuo A."/>
            <person name="Mondo S."/>
            <person name="Pangilinan J."/>
            <person name="Riley R."/>
            <person name="Labutti K."/>
            <person name="Andreopoulos B."/>
            <person name="Lipzen A."/>
            <person name="Chen C."/>
            <person name="Yanf M."/>
            <person name="Daum C."/>
            <person name="Ng V."/>
            <person name="Clum A."/>
            <person name="Steindorff A."/>
            <person name="Ohm R."/>
            <person name="Martin F."/>
            <person name="Silar P."/>
            <person name="Natvig D."/>
            <person name="Lalanne C."/>
            <person name="Gautier V."/>
            <person name="Ament-Velasquez S.L."/>
            <person name="Kruys A."/>
            <person name="Hutchinson M.I."/>
            <person name="Powell A.J."/>
            <person name="Barry K."/>
            <person name="Miller A.N."/>
            <person name="Grigoriev I.V."/>
            <person name="Debuchy R."/>
            <person name="Gladieux P."/>
            <person name="Thoren M.H."/>
            <person name="Johannesson H."/>
        </authorList>
    </citation>
    <scope>NUCLEOTIDE SEQUENCE</scope>
    <source>
        <strain evidence="9">8032-3</strain>
    </source>
</reference>
<dbReference type="RefSeq" id="XP_060288374.1">
    <property type="nucleotide sequence ID" value="XM_060430403.1"/>
</dbReference>
<evidence type="ECO:0000256" key="3">
    <source>
        <dbReference type="ARBA" id="ARBA00022964"/>
    </source>
</evidence>
<dbReference type="PANTHER" id="PTHR10869">
    <property type="entry name" value="PROLYL 4-HYDROXYLASE ALPHA SUBUNIT"/>
    <property type="match status" value="1"/>
</dbReference>
<dbReference type="GO" id="GO:0031418">
    <property type="term" value="F:L-ascorbic acid binding"/>
    <property type="evidence" value="ECO:0007669"/>
    <property type="project" value="InterPro"/>
</dbReference>
<feature type="chain" id="PRO_5042571833" evidence="7">
    <location>
        <begin position="25"/>
        <end position="277"/>
    </location>
</feature>
<dbReference type="Gene3D" id="2.60.120.620">
    <property type="entry name" value="q2cbj1_9rhob like domain"/>
    <property type="match status" value="1"/>
</dbReference>
<dbReference type="GO" id="GO:0004656">
    <property type="term" value="F:procollagen-proline 4-dioxygenase activity"/>
    <property type="evidence" value="ECO:0007669"/>
    <property type="project" value="TreeGrafter"/>
</dbReference>
<keyword evidence="7" id="KW-0732">Signal</keyword>
<dbReference type="InterPro" id="IPR044862">
    <property type="entry name" value="Pro_4_hyd_alph_FE2OG_OXY"/>
</dbReference>
<sequence>MRSSFPSAVSLGGAIIALLTGGLASSSQQLPLTSDFVCEHPPYKVHLVSSSPLVIYITNFLTDQERAHLQEITKDTFSHSGVQGSSGAKAINRARTSQSTNVPRDTVVRCIEERALLFQGLDTPRTHLEPLQLVKYGRGEHFHFHTDWFPNPEHARPDAGGNRLSSFFVYVRVDPGTTGGGTNFPAVDAPAGNGNGSSSSSRWCEAGFVDCDEPWDAGVTFRPVEGNAVFWRNLLPGGGGDDRTLHAGLPVTSGGKIGMNIWTREGPVSEKVRGPDV</sequence>
<evidence type="ECO:0000256" key="1">
    <source>
        <dbReference type="ARBA" id="ARBA00001961"/>
    </source>
</evidence>
<dbReference type="SMART" id="SM00702">
    <property type="entry name" value="P4Hc"/>
    <property type="match status" value="1"/>
</dbReference>
<dbReference type="Proteomes" id="UP001244011">
    <property type="component" value="Unassembled WGS sequence"/>
</dbReference>
<keyword evidence="5" id="KW-0408">Iron</keyword>
<keyword evidence="4" id="KW-0560">Oxidoreductase</keyword>
<feature type="domain" description="Fe2OG dioxygenase" evidence="8">
    <location>
        <begin position="126"/>
        <end position="265"/>
    </location>
</feature>
<dbReference type="GO" id="GO:0005783">
    <property type="term" value="C:endoplasmic reticulum"/>
    <property type="evidence" value="ECO:0007669"/>
    <property type="project" value="TreeGrafter"/>
</dbReference>
<dbReference type="InterPro" id="IPR005123">
    <property type="entry name" value="Oxoglu/Fe-dep_dioxygenase_dom"/>
</dbReference>
<dbReference type="InterPro" id="IPR045054">
    <property type="entry name" value="P4HA-like"/>
</dbReference>
<evidence type="ECO:0000256" key="7">
    <source>
        <dbReference type="SAM" id="SignalP"/>
    </source>
</evidence>
<comment type="caution">
    <text evidence="9">The sequence shown here is derived from an EMBL/GenBank/DDBJ whole genome shotgun (WGS) entry which is preliminary data.</text>
</comment>
<dbReference type="GO" id="GO:0005506">
    <property type="term" value="F:iron ion binding"/>
    <property type="evidence" value="ECO:0007669"/>
    <property type="project" value="InterPro"/>
</dbReference>
<keyword evidence="2" id="KW-0479">Metal-binding</keyword>
<evidence type="ECO:0000259" key="8">
    <source>
        <dbReference type="PROSITE" id="PS51471"/>
    </source>
</evidence>
<evidence type="ECO:0000313" key="9">
    <source>
        <dbReference type="EMBL" id="KAK1772161.1"/>
    </source>
</evidence>
<evidence type="ECO:0000256" key="4">
    <source>
        <dbReference type="ARBA" id="ARBA00023002"/>
    </source>
</evidence>
<dbReference type="PANTHER" id="PTHR10869:SF246">
    <property type="entry name" value="TRANSMEMBRANE PROLYL 4-HYDROXYLASE"/>
    <property type="match status" value="1"/>
</dbReference>
<keyword evidence="10" id="KW-1185">Reference proteome</keyword>
<feature type="signal peptide" evidence="7">
    <location>
        <begin position="1"/>
        <end position="24"/>
    </location>
</feature>
<comment type="cofactor">
    <cofactor evidence="1">
        <name>L-ascorbate</name>
        <dbReference type="ChEBI" id="CHEBI:38290"/>
    </cofactor>
</comment>